<reference evidence="6 7" key="1">
    <citation type="submission" date="2020-07" db="EMBL/GenBank/DDBJ databases">
        <title>Sequencing the genomes of 1000 actinobacteria strains.</title>
        <authorList>
            <person name="Klenk H.-P."/>
        </authorList>
    </citation>
    <scope>NUCLEOTIDE SEQUENCE [LARGE SCALE GENOMIC DNA]</scope>
    <source>
        <strain evidence="6 7">DSM 15165</strain>
    </source>
</reference>
<dbReference type="PRINTS" id="PR00455">
    <property type="entry name" value="HTHTETR"/>
</dbReference>
<dbReference type="InterPro" id="IPR009057">
    <property type="entry name" value="Homeodomain-like_sf"/>
</dbReference>
<dbReference type="GO" id="GO:0003700">
    <property type="term" value="F:DNA-binding transcription factor activity"/>
    <property type="evidence" value="ECO:0007669"/>
    <property type="project" value="TreeGrafter"/>
</dbReference>
<dbReference type="PROSITE" id="PS01081">
    <property type="entry name" value="HTH_TETR_1"/>
    <property type="match status" value="1"/>
</dbReference>
<dbReference type="Gene3D" id="1.10.357.10">
    <property type="entry name" value="Tetracycline Repressor, domain 2"/>
    <property type="match status" value="1"/>
</dbReference>
<evidence type="ECO:0000313" key="6">
    <source>
        <dbReference type="EMBL" id="NYJ23825.1"/>
    </source>
</evidence>
<evidence type="ECO:0000256" key="2">
    <source>
        <dbReference type="ARBA" id="ARBA00023125"/>
    </source>
</evidence>
<dbReference type="InterPro" id="IPR001647">
    <property type="entry name" value="HTH_TetR"/>
</dbReference>
<evidence type="ECO:0000256" key="3">
    <source>
        <dbReference type="ARBA" id="ARBA00023163"/>
    </source>
</evidence>
<dbReference type="AlphaFoldDB" id="A0A853CZ88"/>
<feature type="DNA-binding region" description="H-T-H motif" evidence="4">
    <location>
        <begin position="36"/>
        <end position="55"/>
    </location>
</feature>
<keyword evidence="2 4" id="KW-0238">DNA-binding</keyword>
<protein>
    <submittedName>
        <fullName evidence="6">AcrR family transcriptional regulator</fullName>
    </submittedName>
</protein>
<evidence type="ECO:0000313" key="7">
    <source>
        <dbReference type="Proteomes" id="UP000578352"/>
    </source>
</evidence>
<evidence type="ECO:0000256" key="1">
    <source>
        <dbReference type="ARBA" id="ARBA00023015"/>
    </source>
</evidence>
<evidence type="ECO:0000256" key="4">
    <source>
        <dbReference type="PROSITE-ProRule" id="PRU00335"/>
    </source>
</evidence>
<dbReference type="EMBL" id="JACCFL010000001">
    <property type="protein sequence ID" value="NYJ23825.1"/>
    <property type="molecule type" value="Genomic_DNA"/>
</dbReference>
<gene>
    <name evidence="6" type="ORF">HNR13_002112</name>
</gene>
<organism evidence="6 7">
    <name type="scientific">Leifsonia shinshuensis</name>
    <dbReference type="NCBI Taxonomy" id="150026"/>
    <lineage>
        <taxon>Bacteria</taxon>
        <taxon>Bacillati</taxon>
        <taxon>Actinomycetota</taxon>
        <taxon>Actinomycetes</taxon>
        <taxon>Micrococcales</taxon>
        <taxon>Microbacteriaceae</taxon>
        <taxon>Leifsonia</taxon>
    </lineage>
</organism>
<dbReference type="Pfam" id="PF00440">
    <property type="entry name" value="TetR_N"/>
    <property type="match status" value="1"/>
</dbReference>
<accession>A0A853CZ88</accession>
<dbReference type="RefSeq" id="WP_179605705.1">
    <property type="nucleotide sequence ID" value="NZ_BAABEH010000001.1"/>
</dbReference>
<evidence type="ECO:0000259" key="5">
    <source>
        <dbReference type="PROSITE" id="PS50977"/>
    </source>
</evidence>
<dbReference type="Proteomes" id="UP000578352">
    <property type="component" value="Unassembled WGS sequence"/>
</dbReference>
<dbReference type="PANTHER" id="PTHR30055">
    <property type="entry name" value="HTH-TYPE TRANSCRIPTIONAL REGULATOR RUTR"/>
    <property type="match status" value="1"/>
</dbReference>
<dbReference type="SUPFAM" id="SSF46689">
    <property type="entry name" value="Homeodomain-like"/>
    <property type="match status" value="1"/>
</dbReference>
<name>A0A853CZ88_9MICO</name>
<feature type="domain" description="HTH tetR-type" evidence="5">
    <location>
        <begin position="13"/>
        <end position="73"/>
    </location>
</feature>
<dbReference type="GO" id="GO:0000976">
    <property type="term" value="F:transcription cis-regulatory region binding"/>
    <property type="evidence" value="ECO:0007669"/>
    <property type="project" value="TreeGrafter"/>
</dbReference>
<dbReference type="PANTHER" id="PTHR30055:SF234">
    <property type="entry name" value="HTH-TYPE TRANSCRIPTIONAL REGULATOR BETI"/>
    <property type="match status" value="1"/>
</dbReference>
<dbReference type="InterPro" id="IPR023772">
    <property type="entry name" value="DNA-bd_HTH_TetR-type_CS"/>
</dbReference>
<keyword evidence="1" id="KW-0805">Transcription regulation</keyword>
<dbReference type="PROSITE" id="PS50977">
    <property type="entry name" value="HTH_TETR_2"/>
    <property type="match status" value="1"/>
</dbReference>
<sequence>MSTVDGASRRTRSQTTAAIESAAVALVNELGYDAVTVDMICERAGVSQRTFFNHFKTKDAAVIGSAGPGVDQQFAREFIVAHGPLLPDAFRLVQLPQVVAPQEMAARLRAVGSHPELMARQMQRFTLIEAEITDILRLRLLNENPETDETTRQEQAKLLASILAGLFRYLAETTTRTGATAPVSPDRVAELLRGLGVPLI</sequence>
<comment type="caution">
    <text evidence="6">The sequence shown here is derived from an EMBL/GenBank/DDBJ whole genome shotgun (WGS) entry which is preliminary data.</text>
</comment>
<dbReference type="InterPro" id="IPR050109">
    <property type="entry name" value="HTH-type_TetR-like_transc_reg"/>
</dbReference>
<keyword evidence="3" id="KW-0804">Transcription</keyword>
<proteinExistence type="predicted"/>